<feature type="domain" description="Glycosyl transferase 64" evidence="7">
    <location>
        <begin position="92"/>
        <end position="333"/>
    </location>
</feature>
<keyword evidence="5" id="KW-1015">Disulfide bond</keyword>
<evidence type="ECO:0000256" key="4">
    <source>
        <dbReference type="ARBA" id="ARBA00023136"/>
    </source>
</evidence>
<evidence type="ECO:0000313" key="9">
    <source>
        <dbReference type="Proteomes" id="UP001472866"/>
    </source>
</evidence>
<evidence type="ECO:0000259" key="7">
    <source>
        <dbReference type="Pfam" id="PF09258"/>
    </source>
</evidence>
<gene>
    <name evidence="8" type="ORF">HKI87_04g32140</name>
</gene>
<name>A0AAX4P641_9CHLO</name>
<feature type="transmembrane region" description="Helical" evidence="6">
    <location>
        <begin position="51"/>
        <end position="70"/>
    </location>
</feature>
<sequence>MADIEQVVRSEKDKEKSVAMTGRALRLWKLKLKSRLVECWRVRNTWRTPRYLGVVLVLALFLVSSFVWRISDVDPSYCKATPSRTVASQEKFTIVVNTFKRQERLVKSIRHYSRCPAVDAIRIVWSESLTPPRELASLSTLPVIFDVHEKNSINNRFLPLENVRTEGIFNVDDDILVDCSSLYFGFQTWRTARDTLVGYNPRIHSKSRGECKYNYKQWWHVWWGGSYSIVLTKAAFSHHKYFREYTENLPRSVWDHVHKNKNCEDIAMQFMVSNLTGLPPVWVQGSYSDSGVIDFKGGISTGANHYDKRSECVTKFVDMFGGMPLVETSVVAAPMSRWTPMKTPPAVWEWIHKI</sequence>
<dbReference type="SUPFAM" id="SSF53448">
    <property type="entry name" value="Nucleotide-diphospho-sugar transferases"/>
    <property type="match status" value="1"/>
</dbReference>
<evidence type="ECO:0000256" key="6">
    <source>
        <dbReference type="SAM" id="Phobius"/>
    </source>
</evidence>
<dbReference type="Proteomes" id="UP001472866">
    <property type="component" value="Chromosome 04"/>
</dbReference>
<evidence type="ECO:0000256" key="2">
    <source>
        <dbReference type="ARBA" id="ARBA00008700"/>
    </source>
</evidence>
<accession>A0AAX4P641</accession>
<dbReference type="GO" id="GO:0016757">
    <property type="term" value="F:glycosyltransferase activity"/>
    <property type="evidence" value="ECO:0007669"/>
    <property type="project" value="InterPro"/>
</dbReference>
<comment type="subcellular location">
    <subcellularLocation>
        <location evidence="1">Membrane</location>
    </subcellularLocation>
</comment>
<dbReference type="InterPro" id="IPR029044">
    <property type="entry name" value="Nucleotide-diphossugar_trans"/>
</dbReference>
<organism evidence="8 9">
    <name type="scientific">Chloropicon roscoffensis</name>
    <dbReference type="NCBI Taxonomy" id="1461544"/>
    <lineage>
        <taxon>Eukaryota</taxon>
        <taxon>Viridiplantae</taxon>
        <taxon>Chlorophyta</taxon>
        <taxon>Chloropicophyceae</taxon>
        <taxon>Chloropicales</taxon>
        <taxon>Chloropicaceae</taxon>
        <taxon>Chloropicon</taxon>
    </lineage>
</organism>
<keyword evidence="6" id="KW-0812">Transmembrane</keyword>
<dbReference type="PANTHER" id="PTHR48261:SF2">
    <property type="entry name" value="ACETYLGLUCOSAMINYLTRANSFERASE"/>
    <property type="match status" value="1"/>
</dbReference>
<comment type="similarity">
    <text evidence="2">Belongs to the glycosyltransferase 64 family.</text>
</comment>
<evidence type="ECO:0000256" key="1">
    <source>
        <dbReference type="ARBA" id="ARBA00004370"/>
    </source>
</evidence>
<keyword evidence="9" id="KW-1185">Reference proteome</keyword>
<evidence type="ECO:0000256" key="3">
    <source>
        <dbReference type="ARBA" id="ARBA00022679"/>
    </source>
</evidence>
<dbReference type="Gene3D" id="3.90.550.10">
    <property type="entry name" value="Spore Coat Polysaccharide Biosynthesis Protein SpsA, Chain A"/>
    <property type="match status" value="1"/>
</dbReference>
<keyword evidence="6" id="KW-1133">Transmembrane helix</keyword>
<evidence type="ECO:0000256" key="5">
    <source>
        <dbReference type="ARBA" id="ARBA00023157"/>
    </source>
</evidence>
<proteinExistence type="inferred from homology"/>
<dbReference type="InterPro" id="IPR004263">
    <property type="entry name" value="Exostosin"/>
</dbReference>
<dbReference type="Pfam" id="PF09258">
    <property type="entry name" value="Glyco_transf_64"/>
    <property type="match status" value="1"/>
</dbReference>
<dbReference type="GO" id="GO:0016020">
    <property type="term" value="C:membrane"/>
    <property type="evidence" value="ECO:0007669"/>
    <property type="project" value="UniProtKB-SubCell"/>
</dbReference>
<protein>
    <submittedName>
        <fullName evidence="8">Exostosin-like glycosyltransferase</fullName>
    </submittedName>
</protein>
<dbReference type="AlphaFoldDB" id="A0AAX4P641"/>
<dbReference type="EMBL" id="CP151504">
    <property type="protein sequence ID" value="WZN61679.1"/>
    <property type="molecule type" value="Genomic_DNA"/>
</dbReference>
<dbReference type="PANTHER" id="PTHR48261">
    <property type="entry name" value="ACETYLGLUCOSAMINYLTRANSFERASE"/>
    <property type="match status" value="1"/>
</dbReference>
<keyword evidence="4 6" id="KW-0472">Membrane</keyword>
<reference evidence="8 9" key="1">
    <citation type="submission" date="2024-03" db="EMBL/GenBank/DDBJ databases">
        <title>Complete genome sequence of the green alga Chloropicon roscoffensis RCC1871.</title>
        <authorList>
            <person name="Lemieux C."/>
            <person name="Pombert J.-F."/>
            <person name="Otis C."/>
            <person name="Turmel M."/>
        </authorList>
    </citation>
    <scope>NUCLEOTIDE SEQUENCE [LARGE SCALE GENOMIC DNA]</scope>
    <source>
        <strain evidence="8 9">RCC1871</strain>
    </source>
</reference>
<dbReference type="InterPro" id="IPR015338">
    <property type="entry name" value="GT64_dom"/>
</dbReference>
<keyword evidence="3" id="KW-0808">Transferase</keyword>
<evidence type="ECO:0000313" key="8">
    <source>
        <dbReference type="EMBL" id="WZN61679.1"/>
    </source>
</evidence>